<proteinExistence type="predicted"/>
<organism evidence="1">
    <name type="scientific">Rhizophora mucronata</name>
    <name type="common">Asiatic mangrove</name>
    <dbReference type="NCBI Taxonomy" id="61149"/>
    <lineage>
        <taxon>Eukaryota</taxon>
        <taxon>Viridiplantae</taxon>
        <taxon>Streptophyta</taxon>
        <taxon>Embryophyta</taxon>
        <taxon>Tracheophyta</taxon>
        <taxon>Spermatophyta</taxon>
        <taxon>Magnoliopsida</taxon>
        <taxon>eudicotyledons</taxon>
        <taxon>Gunneridae</taxon>
        <taxon>Pentapetalae</taxon>
        <taxon>rosids</taxon>
        <taxon>fabids</taxon>
        <taxon>Malpighiales</taxon>
        <taxon>Rhizophoraceae</taxon>
        <taxon>Rhizophora</taxon>
    </lineage>
</organism>
<sequence>MNKPLKQQVVITDEQNNVRVVSELSLNKSYLSFYEIVRTLQLLQDNKHMNATRLY</sequence>
<name>A0A2P2R2E5_RHIMU</name>
<dbReference type="AlphaFoldDB" id="A0A2P2R2E5"/>
<accession>A0A2P2R2E5</accession>
<dbReference type="EMBL" id="GGEC01092941">
    <property type="protein sequence ID" value="MBX73425.1"/>
    <property type="molecule type" value="Transcribed_RNA"/>
</dbReference>
<protein>
    <submittedName>
        <fullName evidence="1">Uncharacterized protein</fullName>
    </submittedName>
</protein>
<reference evidence="1" key="1">
    <citation type="submission" date="2018-02" db="EMBL/GenBank/DDBJ databases">
        <title>Rhizophora mucronata_Transcriptome.</title>
        <authorList>
            <person name="Meera S.P."/>
            <person name="Sreeshan A."/>
            <person name="Augustine A."/>
        </authorList>
    </citation>
    <scope>NUCLEOTIDE SEQUENCE</scope>
    <source>
        <tissue evidence="1">Leaf</tissue>
    </source>
</reference>
<evidence type="ECO:0000313" key="1">
    <source>
        <dbReference type="EMBL" id="MBX73425.1"/>
    </source>
</evidence>